<evidence type="ECO:0000256" key="3">
    <source>
        <dbReference type="SAM" id="Phobius"/>
    </source>
</evidence>
<evidence type="ECO:0000313" key="6">
    <source>
        <dbReference type="EMBL" id="UQC89527.1"/>
    </source>
</evidence>
<keyword evidence="3" id="KW-0472">Membrane</keyword>
<feature type="region of interest" description="Disordered" evidence="2">
    <location>
        <begin position="637"/>
        <end position="749"/>
    </location>
</feature>
<dbReference type="GeneID" id="73348992"/>
<evidence type="ECO:0000256" key="2">
    <source>
        <dbReference type="SAM" id="MobiDB-lite"/>
    </source>
</evidence>
<dbReference type="KEGG" id="clup:CLUP02_15058"/>
<dbReference type="Proteomes" id="UP000830671">
    <property type="component" value="Chromosome 8"/>
</dbReference>
<keyword evidence="4" id="KW-0732">Signal</keyword>
<gene>
    <name evidence="6" type="ORF">CLUP02_15058</name>
</gene>
<feature type="compositionally biased region" description="Polar residues" evidence="2">
    <location>
        <begin position="655"/>
        <end position="666"/>
    </location>
</feature>
<evidence type="ECO:0000256" key="1">
    <source>
        <dbReference type="ARBA" id="ARBA00007447"/>
    </source>
</evidence>
<evidence type="ECO:0000256" key="4">
    <source>
        <dbReference type="SAM" id="SignalP"/>
    </source>
</evidence>
<feature type="signal peptide" evidence="4">
    <location>
        <begin position="1"/>
        <end position="17"/>
    </location>
</feature>
<dbReference type="RefSeq" id="XP_049151128.1">
    <property type="nucleotide sequence ID" value="XM_049293982.1"/>
</dbReference>
<feature type="compositionally biased region" description="Low complexity" evidence="2">
    <location>
        <begin position="641"/>
        <end position="654"/>
    </location>
</feature>
<keyword evidence="6" id="KW-0645">Protease</keyword>
<feature type="compositionally biased region" description="Pro residues" evidence="2">
    <location>
        <begin position="729"/>
        <end position="743"/>
    </location>
</feature>
<feature type="transmembrane region" description="Helical" evidence="3">
    <location>
        <begin position="459"/>
        <end position="480"/>
    </location>
</feature>
<dbReference type="GO" id="GO:0006508">
    <property type="term" value="P:proteolysis"/>
    <property type="evidence" value="ECO:0007669"/>
    <property type="project" value="UniProtKB-KW"/>
</dbReference>
<feature type="chain" id="PRO_5040436536" evidence="4">
    <location>
        <begin position="18"/>
        <end position="866"/>
    </location>
</feature>
<dbReference type="InterPro" id="IPR033121">
    <property type="entry name" value="PEPTIDASE_A1"/>
</dbReference>
<comment type="similarity">
    <text evidence="1">Belongs to the peptidase A1 family.</text>
</comment>
<dbReference type="CDD" id="cd12087">
    <property type="entry name" value="TM_EGFR-like"/>
    <property type="match status" value="1"/>
</dbReference>
<dbReference type="PROSITE" id="PS51767">
    <property type="entry name" value="PEPTIDASE_A1"/>
    <property type="match status" value="1"/>
</dbReference>
<protein>
    <submittedName>
        <fullName evidence="6">Eukaryotic aspartyl protease</fullName>
    </submittedName>
</protein>
<accession>A0A9Q8WNM9</accession>
<feature type="domain" description="Peptidase A1" evidence="5">
    <location>
        <begin position="39"/>
        <end position="417"/>
    </location>
</feature>
<dbReference type="AlphaFoldDB" id="A0A9Q8WNM9"/>
<feature type="compositionally biased region" description="Polar residues" evidence="2">
    <location>
        <begin position="697"/>
        <end position="711"/>
    </location>
</feature>
<dbReference type="Gene3D" id="2.40.70.10">
    <property type="entry name" value="Acid Proteases"/>
    <property type="match status" value="2"/>
</dbReference>
<sequence length="866" mass="93622">MLPTIFVATALAGIVRAQSQSAVALAPSTDWYGVDGNWSTVKFQVGTPGQSVNVLASTSLSEFWAIGAGGCLANMSELISHEEEPLCNTARGNVFTIADSKSWNPLGAWQLGLDYLGYGGNGDYGLDKLSSTLLTGDGMSMDNIVTASINSTDYYLGYLGLGITKGSFGNQVAESPLTQAVKNYGWIPSYSYGYTAGAYYMGMSGTPCSVTLGGYDASRFVPHNNEFSLDPSDGLPHALVRGVEVTVPQSKEMPSGWDAKTRILSNMSTSFSAMIDSSTPFLWLPDAICDEFASAFNLTYNNTFNLYTLTDEQYANFKAGASSYSFTFSFSSHDNSDDFGHPLTVPGVVNITITAAAFAQVLRYPFQSETIKYGEPSVPYFPLRRASNLTNTFIIGRSFLQEAYLITKYDTGVFSLHQALFPDAPLQSFQLKSIVQPSNSPFPPPAQVNSHTGLSTAQMGGIAAGVIAACLIMLAGFFFYRRRQRKTQEMTRSLEDGKDAASSIMPESPRSPMAKFFTKVRGKKKTQRVSTHEVMGSTAQPVEVAADANHAVYELPAPIGPVELDGDDNKSVHEHTEFGTEDTQDVSAYELARRKVEFQLQGPVPAYSPPENPADFPPAEKPMQYTSPVATFRPEHFGLLPASSPASASSPSSPTVCDNSSSTHGSLPSPMSPRAGEWTNRLSDLPSPLTEGPSYPSPTFTVSNPGNTLPQPVSPESEAFTATRATFSPMPPNVPLPALPSPPSSTHQRAPIDPSNIVCLGPLPENVSLPEPEVVPPPLAYSHGTNLAVPEDLTAHRLSTDTLGSNWTEFEEELMAQDNLTRQVSLPDEERSQQAESTSLRSLQRLDGSEFIHIPQMAERRYSWEN</sequence>
<evidence type="ECO:0000259" key="5">
    <source>
        <dbReference type="PROSITE" id="PS51767"/>
    </source>
</evidence>
<dbReference type="InterPro" id="IPR021109">
    <property type="entry name" value="Peptidase_aspartic_dom_sf"/>
</dbReference>
<dbReference type="EMBL" id="CP019480">
    <property type="protein sequence ID" value="UQC89527.1"/>
    <property type="molecule type" value="Genomic_DNA"/>
</dbReference>
<organism evidence="6 7">
    <name type="scientific">Colletotrichum lupini</name>
    <dbReference type="NCBI Taxonomy" id="145971"/>
    <lineage>
        <taxon>Eukaryota</taxon>
        <taxon>Fungi</taxon>
        <taxon>Dikarya</taxon>
        <taxon>Ascomycota</taxon>
        <taxon>Pezizomycotina</taxon>
        <taxon>Sordariomycetes</taxon>
        <taxon>Hypocreomycetidae</taxon>
        <taxon>Glomerellales</taxon>
        <taxon>Glomerellaceae</taxon>
        <taxon>Colletotrichum</taxon>
        <taxon>Colletotrichum acutatum species complex</taxon>
    </lineage>
</organism>
<dbReference type="PRINTS" id="PR00792">
    <property type="entry name" value="PEPSIN"/>
</dbReference>
<keyword evidence="7" id="KW-1185">Reference proteome</keyword>
<dbReference type="GO" id="GO:0004190">
    <property type="term" value="F:aspartic-type endopeptidase activity"/>
    <property type="evidence" value="ECO:0007669"/>
    <property type="project" value="InterPro"/>
</dbReference>
<keyword evidence="6" id="KW-0378">Hydrolase</keyword>
<dbReference type="Pfam" id="PF00026">
    <property type="entry name" value="Asp"/>
    <property type="match status" value="1"/>
</dbReference>
<proteinExistence type="inferred from homology"/>
<keyword evidence="3" id="KW-1133">Transmembrane helix</keyword>
<dbReference type="InterPro" id="IPR001461">
    <property type="entry name" value="Aspartic_peptidase_A1"/>
</dbReference>
<evidence type="ECO:0000313" key="7">
    <source>
        <dbReference type="Proteomes" id="UP000830671"/>
    </source>
</evidence>
<reference evidence="6" key="1">
    <citation type="journal article" date="2021" name="Mol. Plant Microbe Interact.">
        <title>Complete Genome Sequence of the Plant-Pathogenic Fungus Colletotrichum lupini.</title>
        <authorList>
            <person name="Baroncelli R."/>
            <person name="Pensec F."/>
            <person name="Da Lio D."/>
            <person name="Boufleur T."/>
            <person name="Vicente I."/>
            <person name="Sarrocco S."/>
            <person name="Picot A."/>
            <person name="Baraldi E."/>
            <person name="Sukno S."/>
            <person name="Thon M."/>
            <person name="Le Floch G."/>
        </authorList>
    </citation>
    <scope>NUCLEOTIDE SEQUENCE</scope>
    <source>
        <strain evidence="6">IMI 504893</strain>
    </source>
</reference>
<dbReference type="SUPFAM" id="SSF50630">
    <property type="entry name" value="Acid proteases"/>
    <property type="match status" value="1"/>
</dbReference>
<name>A0A9Q8WNM9_9PEZI</name>
<keyword evidence="3" id="KW-0812">Transmembrane</keyword>